<keyword evidence="7 9" id="KW-0472">Membrane</keyword>
<feature type="transmembrane region" description="Helical" evidence="9">
    <location>
        <begin position="205"/>
        <end position="230"/>
    </location>
</feature>
<comment type="subcellular location">
    <subcellularLocation>
        <location evidence="2">Cell membrane</location>
        <topology evidence="2">Multi-pass membrane protein</topology>
    </subcellularLocation>
</comment>
<feature type="transmembrane region" description="Helical" evidence="9">
    <location>
        <begin position="242"/>
        <end position="265"/>
    </location>
</feature>
<dbReference type="PANTHER" id="PTHR32234:SF0">
    <property type="entry name" value="THIOL:DISULFIDE INTERCHANGE PROTEIN DSBD"/>
    <property type="match status" value="1"/>
</dbReference>
<dbReference type="Gene3D" id="2.60.40.1250">
    <property type="entry name" value="Thiol:disulfide interchange protein DsbD, N-terminal domain"/>
    <property type="match status" value="1"/>
</dbReference>
<dbReference type="InterPro" id="IPR036249">
    <property type="entry name" value="Thioredoxin-like_sf"/>
</dbReference>
<evidence type="ECO:0000256" key="7">
    <source>
        <dbReference type="ARBA" id="ARBA00023136"/>
    </source>
</evidence>
<evidence type="ECO:0000256" key="8">
    <source>
        <dbReference type="SAM" id="MobiDB-lite"/>
    </source>
</evidence>
<reference evidence="12" key="1">
    <citation type="journal article" date="2019" name="Int. J. Syst. Evol. Microbiol.">
        <title>The Global Catalogue of Microorganisms (GCM) 10K type strain sequencing project: providing services to taxonomists for standard genome sequencing and annotation.</title>
        <authorList>
            <consortium name="The Broad Institute Genomics Platform"/>
            <consortium name="The Broad Institute Genome Sequencing Center for Infectious Disease"/>
            <person name="Wu L."/>
            <person name="Ma J."/>
        </authorList>
    </citation>
    <scope>NUCLEOTIDE SEQUENCE [LARGE SCALE GENOMIC DNA]</scope>
    <source>
        <strain evidence="12">KCTC 52165</strain>
    </source>
</reference>
<evidence type="ECO:0000256" key="5">
    <source>
        <dbReference type="ARBA" id="ARBA00022748"/>
    </source>
</evidence>
<feature type="compositionally biased region" description="Polar residues" evidence="8">
    <location>
        <begin position="127"/>
        <end position="136"/>
    </location>
</feature>
<dbReference type="InterPro" id="IPR013766">
    <property type="entry name" value="Thioredoxin_domain"/>
</dbReference>
<evidence type="ECO:0000256" key="1">
    <source>
        <dbReference type="ARBA" id="ARBA00003565"/>
    </source>
</evidence>
<keyword evidence="6 9" id="KW-1133">Transmembrane helix</keyword>
<dbReference type="GO" id="GO:0047134">
    <property type="term" value="F:protein-disulfide reductase [NAD(P)H] activity"/>
    <property type="evidence" value="ECO:0007669"/>
    <property type="project" value="UniProtKB-EC"/>
</dbReference>
<dbReference type="Pfam" id="PF13098">
    <property type="entry name" value="Thioredoxin_2"/>
    <property type="match status" value="1"/>
</dbReference>
<evidence type="ECO:0000313" key="11">
    <source>
        <dbReference type="EMBL" id="MFC3207600.1"/>
    </source>
</evidence>
<keyword evidence="11" id="KW-0560">Oxidoreductase</keyword>
<keyword evidence="3" id="KW-1003">Cell membrane</keyword>
<feature type="domain" description="Thioredoxin" evidence="10">
    <location>
        <begin position="440"/>
        <end position="575"/>
    </location>
</feature>
<comment type="caution">
    <text evidence="11">The sequence shown here is derived from an EMBL/GenBank/DDBJ whole genome shotgun (WGS) entry which is preliminary data.</text>
</comment>
<dbReference type="InterPro" id="IPR003834">
    <property type="entry name" value="Cyt_c_assmbl_TM_dom"/>
</dbReference>
<comment type="function">
    <text evidence="1">May be required for disulfide bond formation in some proteins.</text>
</comment>
<dbReference type="SUPFAM" id="SSF74863">
    <property type="entry name" value="Thiol:disulfide interchange protein DsbD, N-terminal domain (DsbD-alpha)"/>
    <property type="match status" value="1"/>
</dbReference>
<evidence type="ECO:0000256" key="3">
    <source>
        <dbReference type="ARBA" id="ARBA00022475"/>
    </source>
</evidence>
<protein>
    <submittedName>
        <fullName evidence="11">Protein-disulfide reductase DsbD</fullName>
        <ecNumber evidence="11">1.8.1.8</ecNumber>
    </submittedName>
</protein>
<feature type="transmembrane region" description="Helical" evidence="9">
    <location>
        <begin position="413"/>
        <end position="434"/>
    </location>
</feature>
<evidence type="ECO:0000256" key="6">
    <source>
        <dbReference type="ARBA" id="ARBA00022989"/>
    </source>
</evidence>
<feature type="transmembrane region" description="Helical" evidence="9">
    <location>
        <begin position="166"/>
        <end position="193"/>
    </location>
</feature>
<dbReference type="EMBL" id="JBHRTK010000014">
    <property type="protein sequence ID" value="MFC3207600.1"/>
    <property type="molecule type" value="Genomic_DNA"/>
</dbReference>
<feature type="transmembrane region" description="Helical" evidence="9">
    <location>
        <begin position="286"/>
        <end position="311"/>
    </location>
</feature>
<organism evidence="11 12">
    <name type="scientific">Aquamicrobium soli</name>
    <dbReference type="NCBI Taxonomy" id="1811518"/>
    <lineage>
        <taxon>Bacteria</taxon>
        <taxon>Pseudomonadati</taxon>
        <taxon>Pseudomonadota</taxon>
        <taxon>Alphaproteobacteria</taxon>
        <taxon>Hyphomicrobiales</taxon>
        <taxon>Phyllobacteriaceae</taxon>
        <taxon>Aquamicrobium</taxon>
    </lineage>
</organism>
<dbReference type="Pfam" id="PF02683">
    <property type="entry name" value="DsbD_TM"/>
    <property type="match status" value="1"/>
</dbReference>
<dbReference type="NCBIfam" id="NF001419">
    <property type="entry name" value="PRK00293.1"/>
    <property type="match status" value="1"/>
</dbReference>
<evidence type="ECO:0000259" key="10">
    <source>
        <dbReference type="PROSITE" id="PS51352"/>
    </source>
</evidence>
<proteinExistence type="predicted"/>
<keyword evidence="12" id="KW-1185">Reference proteome</keyword>
<feature type="transmembrane region" description="Helical" evidence="9">
    <location>
        <begin position="383"/>
        <end position="401"/>
    </location>
</feature>
<dbReference type="InterPro" id="IPR036929">
    <property type="entry name" value="DsbDN_sf"/>
</dbReference>
<accession>A0ABV7KB94</accession>
<dbReference type="EC" id="1.8.1.8" evidence="11"/>
<evidence type="ECO:0000313" key="12">
    <source>
        <dbReference type="Proteomes" id="UP001595583"/>
    </source>
</evidence>
<keyword evidence="4 9" id="KW-0812">Transmembrane</keyword>
<keyword evidence="5" id="KW-0201">Cytochrome c-type biogenesis</keyword>
<dbReference type="PANTHER" id="PTHR32234">
    <property type="entry name" value="THIOL:DISULFIDE INTERCHANGE PROTEIN DSBD"/>
    <property type="match status" value="1"/>
</dbReference>
<dbReference type="Gene3D" id="3.40.30.10">
    <property type="entry name" value="Glutaredoxin"/>
    <property type="match status" value="1"/>
</dbReference>
<dbReference type="Pfam" id="PF11412">
    <property type="entry name" value="DsbD_N"/>
    <property type="match status" value="1"/>
</dbReference>
<evidence type="ECO:0000256" key="2">
    <source>
        <dbReference type="ARBA" id="ARBA00004651"/>
    </source>
</evidence>
<feature type="region of interest" description="Disordered" evidence="8">
    <location>
        <begin position="124"/>
        <end position="147"/>
    </location>
</feature>
<dbReference type="InterPro" id="IPR028250">
    <property type="entry name" value="DsbDN"/>
</dbReference>
<dbReference type="SUPFAM" id="SSF52833">
    <property type="entry name" value="Thioredoxin-like"/>
    <property type="match status" value="1"/>
</dbReference>
<gene>
    <name evidence="11" type="primary">dsbD</name>
    <name evidence="11" type="ORF">ACFOHJ_15350</name>
</gene>
<dbReference type="Proteomes" id="UP001595583">
    <property type="component" value="Unassembled WGS sequence"/>
</dbReference>
<name>A0ABV7KB94_9HYPH</name>
<dbReference type="RefSeq" id="WP_378221928.1">
    <property type="nucleotide sequence ID" value="NZ_JBHRTK010000014.1"/>
</dbReference>
<feature type="transmembrane region" description="Helical" evidence="9">
    <location>
        <begin position="323"/>
        <end position="347"/>
    </location>
</feature>
<evidence type="ECO:0000256" key="4">
    <source>
        <dbReference type="ARBA" id="ARBA00022692"/>
    </source>
</evidence>
<dbReference type="InterPro" id="IPR012336">
    <property type="entry name" value="Thioredoxin-like_fold"/>
</dbReference>
<sequence>MPPPADKVFGLTVERSGADGLTLHFAIAPGNYIYRDSLQAKLDGRKLPLALPAGDSKDDPNFGVVEVYHSSVEGRLTGLPASGQIEVVSRGCAEEGICYPPLTRSVDIATLAVHDVELGLGGGGGANSQPSVTETQAPPPPQAAAAASGADSNLASLLGGGLAPMLAAFLGFGLLLSLTPCVFPMIPILSAMLGGAGGRLSAGRGFALSLTYALAMAAAYGLVGLVAGLTGANLQAALQTPWALGLTAALFVALALSMFGVYDLALPAGIAGRFSGRGGNGSLTGAALLGFGSALIVGPCVTPPLAAAMLYAVQTGEAAKGAAALFALGLGMGLPLVAVGTFGAGILPKAGPWLDRIRPVFGAVFLAIAVMLAGRLLPGPAVLGLWGVFAIGVAVFVGAFDRLDAASGPVRRLGKAAGVAAVVYGAVLIVGASIGNGDPFNPLHTLPGMSTTAVADRPDVRVSSLAALDKALAASQGSGRPVLVSFTADWCTVCKSNEAVMAEPAVRGRLKALPTIVADVTAYNEATRALMARFAVVGPPTLLLIDGRGREIPGSRLTGPVTVESIETRLAQAGV</sequence>
<feature type="transmembrane region" description="Helical" evidence="9">
    <location>
        <begin position="359"/>
        <end position="377"/>
    </location>
</feature>
<evidence type="ECO:0000256" key="9">
    <source>
        <dbReference type="SAM" id="Phobius"/>
    </source>
</evidence>
<dbReference type="PROSITE" id="PS51352">
    <property type="entry name" value="THIOREDOXIN_2"/>
    <property type="match status" value="1"/>
</dbReference>